<dbReference type="AlphaFoldDB" id="A0A8J2PM40"/>
<proteinExistence type="predicted"/>
<protein>
    <submittedName>
        <fullName evidence="1">Uncharacterized protein</fullName>
    </submittedName>
</protein>
<comment type="caution">
    <text evidence="1">The sequence shown here is derived from an EMBL/GenBank/DDBJ whole genome shotgun (WGS) entry which is preliminary data.</text>
</comment>
<gene>
    <name evidence="1" type="ORF">AFUS01_LOCUS30131</name>
</gene>
<reference evidence="1" key="1">
    <citation type="submission" date="2021-06" db="EMBL/GenBank/DDBJ databases">
        <authorList>
            <person name="Hodson N. C."/>
            <person name="Mongue J. A."/>
            <person name="Jaron S. K."/>
        </authorList>
    </citation>
    <scope>NUCLEOTIDE SEQUENCE</scope>
</reference>
<keyword evidence="2" id="KW-1185">Reference proteome</keyword>
<organism evidence="1 2">
    <name type="scientific">Allacma fusca</name>
    <dbReference type="NCBI Taxonomy" id="39272"/>
    <lineage>
        <taxon>Eukaryota</taxon>
        <taxon>Metazoa</taxon>
        <taxon>Ecdysozoa</taxon>
        <taxon>Arthropoda</taxon>
        <taxon>Hexapoda</taxon>
        <taxon>Collembola</taxon>
        <taxon>Symphypleona</taxon>
        <taxon>Sminthuridae</taxon>
        <taxon>Allacma</taxon>
    </lineage>
</organism>
<feature type="non-terminal residue" evidence="1">
    <location>
        <position position="1"/>
    </location>
</feature>
<evidence type="ECO:0000313" key="1">
    <source>
        <dbReference type="EMBL" id="CAG7819700.1"/>
    </source>
</evidence>
<sequence length="23" mass="2638">MVGDAQERYNVEEFDVPSRLAVL</sequence>
<dbReference type="EMBL" id="CAJVCH010457045">
    <property type="protein sequence ID" value="CAG7819700.1"/>
    <property type="molecule type" value="Genomic_DNA"/>
</dbReference>
<accession>A0A8J2PM40</accession>
<name>A0A8J2PM40_9HEXA</name>
<dbReference type="Proteomes" id="UP000708208">
    <property type="component" value="Unassembled WGS sequence"/>
</dbReference>
<evidence type="ECO:0000313" key="2">
    <source>
        <dbReference type="Proteomes" id="UP000708208"/>
    </source>
</evidence>